<feature type="compositionally biased region" description="Basic residues" evidence="10">
    <location>
        <begin position="551"/>
        <end position="561"/>
    </location>
</feature>
<evidence type="ECO:0000256" key="1">
    <source>
        <dbReference type="ARBA" id="ARBA00004651"/>
    </source>
</evidence>
<evidence type="ECO:0000256" key="5">
    <source>
        <dbReference type="ARBA" id="ARBA00022989"/>
    </source>
</evidence>
<evidence type="ECO:0000313" key="14">
    <source>
        <dbReference type="Proteomes" id="UP001595960"/>
    </source>
</evidence>
<keyword evidence="14" id="KW-1185">Reference proteome</keyword>
<evidence type="ECO:0000256" key="10">
    <source>
        <dbReference type="SAM" id="MobiDB-lite"/>
    </source>
</evidence>
<keyword evidence="5 11" id="KW-1133">Transmembrane helix</keyword>
<evidence type="ECO:0000313" key="13">
    <source>
        <dbReference type="EMBL" id="MFC4829003.1"/>
    </source>
</evidence>
<feature type="transmembrane region" description="Helical" evidence="11">
    <location>
        <begin position="184"/>
        <end position="202"/>
    </location>
</feature>
<feature type="compositionally biased region" description="Basic and acidic residues" evidence="10">
    <location>
        <begin position="528"/>
        <end position="540"/>
    </location>
</feature>
<protein>
    <submittedName>
        <fullName evidence="13">Cation:proton antiporter</fullName>
    </submittedName>
</protein>
<keyword evidence="3" id="KW-1003">Cell membrane</keyword>
<keyword evidence="4 11" id="KW-0812">Transmembrane</keyword>
<keyword evidence="8 11" id="KW-0472">Membrane</keyword>
<feature type="transmembrane region" description="Helical" evidence="11">
    <location>
        <begin position="115"/>
        <end position="137"/>
    </location>
</feature>
<proteinExistence type="predicted"/>
<evidence type="ECO:0000256" key="3">
    <source>
        <dbReference type="ARBA" id="ARBA00022475"/>
    </source>
</evidence>
<keyword evidence="2" id="KW-0813">Transport</keyword>
<dbReference type="EMBL" id="JBHSJC010000001">
    <property type="protein sequence ID" value="MFC4829003.1"/>
    <property type="molecule type" value="Genomic_DNA"/>
</dbReference>
<evidence type="ECO:0000256" key="11">
    <source>
        <dbReference type="SAM" id="Phobius"/>
    </source>
</evidence>
<comment type="subcellular location">
    <subcellularLocation>
        <location evidence="1">Cell membrane</location>
        <topology evidence="1">Multi-pass membrane protein</topology>
    </subcellularLocation>
</comment>
<name>A0ABV9R6S6_9MICO</name>
<reference evidence="14" key="1">
    <citation type="journal article" date="2019" name="Int. J. Syst. Evol. Microbiol.">
        <title>The Global Catalogue of Microorganisms (GCM) 10K type strain sequencing project: providing services to taxonomists for standard genome sequencing and annotation.</title>
        <authorList>
            <consortium name="The Broad Institute Genomics Platform"/>
            <consortium name="The Broad Institute Genome Sequencing Center for Infectious Disease"/>
            <person name="Wu L."/>
            <person name="Ma J."/>
        </authorList>
    </citation>
    <scope>NUCLEOTIDE SEQUENCE [LARGE SCALE GENOMIC DNA]</scope>
    <source>
        <strain evidence="14">CGMCC 1.12192</strain>
    </source>
</reference>
<evidence type="ECO:0000256" key="8">
    <source>
        <dbReference type="ARBA" id="ARBA00023136"/>
    </source>
</evidence>
<evidence type="ECO:0000259" key="12">
    <source>
        <dbReference type="Pfam" id="PF00999"/>
    </source>
</evidence>
<feature type="transmembrane region" description="Helical" evidence="11">
    <location>
        <begin position="28"/>
        <end position="45"/>
    </location>
</feature>
<evidence type="ECO:0000256" key="4">
    <source>
        <dbReference type="ARBA" id="ARBA00022692"/>
    </source>
</evidence>
<dbReference type="RefSeq" id="WP_204392372.1">
    <property type="nucleotide sequence ID" value="NZ_JAFBBW010000001.1"/>
</dbReference>
<dbReference type="InterPro" id="IPR006153">
    <property type="entry name" value="Cation/H_exchanger_TM"/>
</dbReference>
<organism evidence="13 14">
    <name type="scientific">Agromyces aurantiacus</name>
    <dbReference type="NCBI Taxonomy" id="165814"/>
    <lineage>
        <taxon>Bacteria</taxon>
        <taxon>Bacillati</taxon>
        <taxon>Actinomycetota</taxon>
        <taxon>Actinomycetes</taxon>
        <taxon>Micrococcales</taxon>
        <taxon>Microbacteriaceae</taxon>
        <taxon>Agromyces</taxon>
    </lineage>
</organism>
<keyword evidence="6" id="KW-0915">Sodium</keyword>
<dbReference type="Gene3D" id="6.10.140.1330">
    <property type="match status" value="1"/>
</dbReference>
<dbReference type="Proteomes" id="UP001595960">
    <property type="component" value="Unassembled WGS sequence"/>
</dbReference>
<gene>
    <name evidence="13" type="ORF">ACFPER_09400</name>
</gene>
<feature type="transmembrane region" description="Helical" evidence="11">
    <location>
        <begin position="344"/>
        <end position="367"/>
    </location>
</feature>
<feature type="domain" description="Cation/H+ exchanger transmembrane" evidence="12">
    <location>
        <begin position="16"/>
        <end position="400"/>
    </location>
</feature>
<feature type="transmembrane region" description="Helical" evidence="11">
    <location>
        <begin position="271"/>
        <end position="295"/>
    </location>
</feature>
<feature type="transmembrane region" description="Helical" evidence="11">
    <location>
        <begin position="379"/>
        <end position="399"/>
    </location>
</feature>
<evidence type="ECO:0000256" key="2">
    <source>
        <dbReference type="ARBA" id="ARBA00022448"/>
    </source>
</evidence>
<feature type="transmembrane region" description="Helical" evidence="11">
    <location>
        <begin position="57"/>
        <end position="74"/>
    </location>
</feature>
<accession>A0ABV9R6S6</accession>
<keyword evidence="9" id="KW-0739">Sodium transport</keyword>
<dbReference type="InterPro" id="IPR018422">
    <property type="entry name" value="Cation/H_exchanger_CPA1"/>
</dbReference>
<sequence>MTPVTAVAWTVAFVLVTVTVTGFSRRLGWSAPVLLVVIGGLASYLPGVPRVALEPELVLSGVLPPLLFAEAVRTSLIDIRNRRDSIVVLSVGTVLFTVIVVGFATSALLPAVGLAAAFAFAAVVAPNDTIAVSAIASRIGLPRRVVTVLEGESLLNDATALAALHAAILALSATVTPVSIAGEFALAVVAGVAVGLAIGGAMSKVRSQLQSVVLDTSLALVTPYVAFIAAQSVLGSGVLAVVVAGLYLGYRSPGVQSAAARIAESVNWRTIQFLLENAVFLFIGLNLSTIVAGAIRTGPGLWPTIGISAAIVAALVAARFVFVLSTALVFRAGPRRLREQNVQWRNAVAVAAANVRGVVTLAAVFLLPPDTPYRDFLQFLAFVVVVATLLGGLALPTLVRRLRLPPPNREQERMEWQGLMVEAQAAGLAELNASVTDADEERVVSQLRAGSTLIAESIERRAMDLESESLLAAYSRLRGAMIRAERDAVLTARNQGRFPERAVKSVLRAIDAEELALRANAMGQDPPHAAEPDPPHHQTPPDDLGAAPMSGRRRPTHRFSHTHSIVAAPHRNRSAS</sequence>
<evidence type="ECO:0000256" key="7">
    <source>
        <dbReference type="ARBA" id="ARBA00023065"/>
    </source>
</evidence>
<evidence type="ECO:0000256" key="6">
    <source>
        <dbReference type="ARBA" id="ARBA00023053"/>
    </source>
</evidence>
<comment type="caution">
    <text evidence="13">The sequence shown here is derived from an EMBL/GenBank/DDBJ whole genome shotgun (WGS) entry which is preliminary data.</text>
</comment>
<feature type="transmembrane region" description="Helical" evidence="11">
    <location>
        <begin position="86"/>
        <end position="109"/>
    </location>
</feature>
<dbReference type="Pfam" id="PF00999">
    <property type="entry name" value="Na_H_Exchanger"/>
    <property type="match status" value="1"/>
</dbReference>
<feature type="region of interest" description="Disordered" evidence="10">
    <location>
        <begin position="523"/>
        <end position="576"/>
    </location>
</feature>
<dbReference type="PANTHER" id="PTHR10110">
    <property type="entry name" value="SODIUM/HYDROGEN EXCHANGER"/>
    <property type="match status" value="1"/>
</dbReference>
<feature type="transmembrane region" description="Helical" evidence="11">
    <location>
        <begin position="6"/>
        <end position="23"/>
    </location>
</feature>
<dbReference type="PANTHER" id="PTHR10110:SF86">
    <property type="entry name" value="SODIUM_HYDROGEN EXCHANGER 7"/>
    <property type="match status" value="1"/>
</dbReference>
<evidence type="ECO:0000256" key="9">
    <source>
        <dbReference type="ARBA" id="ARBA00023201"/>
    </source>
</evidence>
<keyword evidence="7" id="KW-0406">Ion transport</keyword>
<feature type="transmembrane region" description="Helical" evidence="11">
    <location>
        <begin position="233"/>
        <end position="250"/>
    </location>
</feature>
<feature type="transmembrane region" description="Helical" evidence="11">
    <location>
        <begin position="307"/>
        <end position="332"/>
    </location>
</feature>